<dbReference type="InterPro" id="IPR011333">
    <property type="entry name" value="SKP1/BTB/POZ_sf"/>
</dbReference>
<organism evidence="2 3">
    <name type="scientific">Panagrellus redivivus</name>
    <name type="common">Microworm</name>
    <dbReference type="NCBI Taxonomy" id="6233"/>
    <lineage>
        <taxon>Eukaryota</taxon>
        <taxon>Metazoa</taxon>
        <taxon>Ecdysozoa</taxon>
        <taxon>Nematoda</taxon>
        <taxon>Chromadorea</taxon>
        <taxon>Rhabditida</taxon>
        <taxon>Tylenchina</taxon>
        <taxon>Panagrolaimomorpha</taxon>
        <taxon>Panagrolaimoidea</taxon>
        <taxon>Panagrolaimidae</taxon>
        <taxon>Panagrellus</taxon>
    </lineage>
</organism>
<accession>A0A7E4USB2</accession>
<proteinExistence type="predicted"/>
<dbReference type="Proteomes" id="UP000492821">
    <property type="component" value="Unassembled WGS sequence"/>
</dbReference>
<dbReference type="PANTHER" id="PTHR24413">
    <property type="entry name" value="SPECKLE-TYPE POZ PROTEIN"/>
    <property type="match status" value="1"/>
</dbReference>
<feature type="domain" description="BTB" evidence="1">
    <location>
        <begin position="146"/>
        <end position="213"/>
    </location>
</feature>
<name>A0A7E4USB2_PANRE</name>
<dbReference type="SUPFAM" id="SSF49599">
    <property type="entry name" value="TRAF domain-like"/>
    <property type="match status" value="1"/>
</dbReference>
<dbReference type="AlphaFoldDB" id="A0A7E4USB2"/>
<evidence type="ECO:0000313" key="3">
    <source>
        <dbReference type="WBParaSite" id="Pan_g11928.t1"/>
    </source>
</evidence>
<sequence length="393" mass="45089">MSVISDSISIVLKEVELKGMDLGRYHQTGQRNVPGTGGLNKWWIQYYPAGYCGSDRGYSCIHLYVTKPLKATFTANIVGTAVKKTVSHKFSNLQFRAYINLATHAQLGPYFNDGQLTIECFVQFETFMPFLLEMPTVFYLFEDAPLDFEFIVSSNHLPVHKNFLSLISPVFRAMFANDTLESQTGQVVITDFDFAALKTAIDYCYGRELKIISPDTYVDVLRFADKYMIKALIEKLEEQIPLNLSTDTFFHFFQYAFDYSKDTVLTKCYIYFKAHQDELKDTTEFFHLPISTVVTLLKAAFDLETKFDVLRHANNTDMSSYIIDLLEASFFESLTLDEFSVTAEYAWEYSREKLQKACAEFLTDNRFEVTTDKAFLSLPGNLIKNVLVFSSKI</sequence>
<evidence type="ECO:0000313" key="2">
    <source>
        <dbReference type="Proteomes" id="UP000492821"/>
    </source>
</evidence>
<dbReference type="SMART" id="SM00225">
    <property type="entry name" value="BTB"/>
    <property type="match status" value="1"/>
</dbReference>
<protein>
    <submittedName>
        <fullName evidence="3">BTB domain-containing protein</fullName>
    </submittedName>
</protein>
<evidence type="ECO:0000259" key="1">
    <source>
        <dbReference type="PROSITE" id="PS50097"/>
    </source>
</evidence>
<dbReference type="SUPFAM" id="SSF54695">
    <property type="entry name" value="POZ domain"/>
    <property type="match status" value="1"/>
</dbReference>
<dbReference type="WBParaSite" id="Pan_g11928.t1">
    <property type="protein sequence ID" value="Pan_g11928.t1"/>
    <property type="gene ID" value="Pan_g11928"/>
</dbReference>
<dbReference type="PROSITE" id="PS50097">
    <property type="entry name" value="BTB"/>
    <property type="match status" value="1"/>
</dbReference>
<dbReference type="CDD" id="cd18186">
    <property type="entry name" value="BTB_POZ_ZBTB_KLHL-like"/>
    <property type="match status" value="1"/>
</dbReference>
<reference evidence="3" key="2">
    <citation type="submission" date="2020-10" db="UniProtKB">
        <authorList>
            <consortium name="WormBaseParasite"/>
        </authorList>
    </citation>
    <scope>IDENTIFICATION</scope>
</reference>
<dbReference type="Pfam" id="PF00651">
    <property type="entry name" value="BTB"/>
    <property type="match status" value="1"/>
</dbReference>
<reference evidence="2" key="1">
    <citation type="journal article" date="2013" name="Genetics">
        <title>The draft genome and transcriptome of Panagrellus redivivus are shaped by the harsh demands of a free-living lifestyle.</title>
        <authorList>
            <person name="Srinivasan J."/>
            <person name="Dillman A.R."/>
            <person name="Macchietto M.G."/>
            <person name="Heikkinen L."/>
            <person name="Lakso M."/>
            <person name="Fracchia K.M."/>
            <person name="Antoshechkin I."/>
            <person name="Mortazavi A."/>
            <person name="Wong G."/>
            <person name="Sternberg P.W."/>
        </authorList>
    </citation>
    <scope>NUCLEOTIDE SEQUENCE [LARGE SCALE GENOMIC DNA]</scope>
    <source>
        <strain evidence="2">MT8872</strain>
    </source>
</reference>
<dbReference type="InterPro" id="IPR000210">
    <property type="entry name" value="BTB/POZ_dom"/>
</dbReference>
<keyword evidence="2" id="KW-1185">Reference proteome</keyword>
<dbReference type="CDD" id="cd14733">
    <property type="entry name" value="BACK"/>
    <property type="match status" value="1"/>
</dbReference>
<dbReference type="Gene3D" id="3.30.710.10">
    <property type="entry name" value="Potassium Channel Kv1.1, Chain A"/>
    <property type="match status" value="1"/>
</dbReference>